<evidence type="ECO:0000259" key="2">
    <source>
        <dbReference type="SMART" id="SM00827"/>
    </source>
</evidence>
<dbReference type="InterPro" id="IPR016036">
    <property type="entry name" value="Malonyl_transacylase_ACP-bd"/>
</dbReference>
<reference evidence="3" key="1">
    <citation type="submission" date="2020-11" db="EMBL/GenBank/DDBJ databases">
        <authorList>
            <person name="Whiteford S."/>
        </authorList>
    </citation>
    <scope>NUCLEOTIDE SEQUENCE</scope>
</reference>
<accession>A0A8S4FVZ3</accession>
<dbReference type="GO" id="GO:0016740">
    <property type="term" value="F:transferase activity"/>
    <property type="evidence" value="ECO:0007669"/>
    <property type="project" value="InterPro"/>
</dbReference>
<evidence type="ECO:0000313" key="3">
    <source>
        <dbReference type="EMBL" id="CAG9132496.1"/>
    </source>
</evidence>
<name>A0A8S4FVZ3_PLUXY</name>
<dbReference type="AlphaFoldDB" id="A0A8S4FVZ3"/>
<protein>
    <submittedName>
        <fullName evidence="3">(diamondback moth) hypothetical protein</fullName>
    </submittedName>
</protein>
<dbReference type="Proteomes" id="UP000653454">
    <property type="component" value="Unassembled WGS sequence"/>
</dbReference>
<sequence>MHVCRWDVAAVCQGADAAALAARAQVCVLVTSLAALEAAREARPGLPQRARAAAGFSLGEVTALVFAGAIDLEPALRFVELRQAALAAAGAGRGGLATLWLAPAADLRALLRDAAAHAAEQGDDEPFAEVANYLYPGCKVVAGSEAALRWLEARGAGRGVRRAARVAAAGPLHCRAVRRAAPPLREALRMMEVRDPRITVVSNVDAKPYRDAKHIVRQLPLQACSPVRWEQTLHALFARPRGGGAGGGGSRRCWRWARAARSEPRSSRSTPRPGTTACRSTSDTPASPHCKYYKATRLVTLLN</sequence>
<dbReference type="EMBL" id="CAJHNJ030000049">
    <property type="protein sequence ID" value="CAG9132496.1"/>
    <property type="molecule type" value="Genomic_DNA"/>
</dbReference>
<dbReference type="SMART" id="SM00827">
    <property type="entry name" value="PKS_AT"/>
    <property type="match status" value="1"/>
</dbReference>
<organism evidence="3 4">
    <name type="scientific">Plutella xylostella</name>
    <name type="common">Diamondback moth</name>
    <name type="synonym">Plutella maculipennis</name>
    <dbReference type="NCBI Taxonomy" id="51655"/>
    <lineage>
        <taxon>Eukaryota</taxon>
        <taxon>Metazoa</taxon>
        <taxon>Ecdysozoa</taxon>
        <taxon>Arthropoda</taxon>
        <taxon>Hexapoda</taxon>
        <taxon>Insecta</taxon>
        <taxon>Pterygota</taxon>
        <taxon>Neoptera</taxon>
        <taxon>Endopterygota</taxon>
        <taxon>Lepidoptera</taxon>
        <taxon>Glossata</taxon>
        <taxon>Ditrysia</taxon>
        <taxon>Yponomeutoidea</taxon>
        <taxon>Plutellidae</taxon>
        <taxon>Plutella</taxon>
    </lineage>
</organism>
<feature type="compositionally biased region" description="Low complexity" evidence="1">
    <location>
        <begin position="267"/>
        <end position="277"/>
    </location>
</feature>
<dbReference type="SUPFAM" id="SSF52151">
    <property type="entry name" value="FabD/lysophospholipase-like"/>
    <property type="match status" value="1"/>
</dbReference>
<dbReference type="PANTHER" id="PTHR47170">
    <property type="entry name" value="MALONYL-COA ACP TRANSACYLASE, ACP-BINDING"/>
    <property type="match status" value="1"/>
</dbReference>
<gene>
    <name evidence="3" type="ORF">PLXY2_LOCUS10733</name>
</gene>
<dbReference type="InterPro" id="IPR016035">
    <property type="entry name" value="Acyl_Trfase/lysoPLipase"/>
</dbReference>
<feature type="domain" description="Malonyl-CoA:ACP transacylase (MAT)" evidence="2">
    <location>
        <begin position="3"/>
        <end position="275"/>
    </location>
</feature>
<dbReference type="Gene3D" id="3.40.366.10">
    <property type="entry name" value="Malonyl-Coenzyme A Acyl Carrier Protein, domain 2"/>
    <property type="match status" value="1"/>
</dbReference>
<comment type="caution">
    <text evidence="3">The sequence shown here is derived from an EMBL/GenBank/DDBJ whole genome shotgun (WGS) entry which is preliminary data.</text>
</comment>
<evidence type="ECO:0000256" key="1">
    <source>
        <dbReference type="SAM" id="MobiDB-lite"/>
    </source>
</evidence>
<dbReference type="PANTHER" id="PTHR47170:SF2">
    <property type="entry name" value="MALONYL-COA:ACP TRANSACYLASE (MAT) DOMAIN-CONTAINING PROTEIN"/>
    <property type="match status" value="1"/>
</dbReference>
<evidence type="ECO:0000313" key="4">
    <source>
        <dbReference type="Proteomes" id="UP000653454"/>
    </source>
</evidence>
<dbReference type="InterPro" id="IPR052760">
    <property type="entry name" value="Mitochondrial_malonyltrans"/>
</dbReference>
<dbReference type="SUPFAM" id="SSF55048">
    <property type="entry name" value="Probable ACP-binding domain of malonyl-CoA ACP transacylase"/>
    <property type="match status" value="1"/>
</dbReference>
<feature type="region of interest" description="Disordered" evidence="1">
    <location>
        <begin position="257"/>
        <end position="286"/>
    </location>
</feature>
<keyword evidence="4" id="KW-1185">Reference proteome</keyword>
<dbReference type="Gene3D" id="3.30.70.250">
    <property type="entry name" value="Malonyl-CoA ACP transacylase, ACP-binding"/>
    <property type="match status" value="1"/>
</dbReference>
<dbReference type="InterPro" id="IPR014043">
    <property type="entry name" value="Acyl_transferase_dom"/>
</dbReference>
<proteinExistence type="predicted"/>
<dbReference type="InterPro" id="IPR001227">
    <property type="entry name" value="Ac_transferase_dom_sf"/>
</dbReference>